<name>A0ABS3YGX9_9BACT</name>
<reference evidence="2" key="1">
    <citation type="submission" date="2021-03" db="EMBL/GenBank/DDBJ databases">
        <title>Assistant Professor.</title>
        <authorList>
            <person name="Huq M.A."/>
        </authorList>
    </citation>
    <scope>NUCLEOTIDE SEQUENCE [LARGE SCALE GENOMIC DNA]</scope>
    <source>
        <strain evidence="2">MAH-28</strain>
    </source>
</reference>
<dbReference type="RefSeq" id="WP_209147071.1">
    <property type="nucleotide sequence ID" value="NZ_JAGHKP010000003.1"/>
</dbReference>
<keyword evidence="2" id="KW-1185">Reference proteome</keyword>
<protein>
    <submittedName>
        <fullName evidence="1">Uncharacterized protein</fullName>
    </submittedName>
</protein>
<dbReference type="EMBL" id="JAGHKP010000003">
    <property type="protein sequence ID" value="MBO9153948.1"/>
    <property type="molecule type" value="Genomic_DNA"/>
</dbReference>
<organism evidence="1 2">
    <name type="scientific">Chitinophaga chungangae</name>
    <dbReference type="NCBI Taxonomy" id="2821488"/>
    <lineage>
        <taxon>Bacteria</taxon>
        <taxon>Pseudomonadati</taxon>
        <taxon>Bacteroidota</taxon>
        <taxon>Chitinophagia</taxon>
        <taxon>Chitinophagales</taxon>
        <taxon>Chitinophagaceae</taxon>
        <taxon>Chitinophaga</taxon>
    </lineage>
</organism>
<comment type="caution">
    <text evidence="1">The sequence shown here is derived from an EMBL/GenBank/DDBJ whole genome shotgun (WGS) entry which is preliminary data.</text>
</comment>
<accession>A0ABS3YGX9</accession>
<evidence type="ECO:0000313" key="2">
    <source>
        <dbReference type="Proteomes" id="UP000679126"/>
    </source>
</evidence>
<dbReference type="Proteomes" id="UP000679126">
    <property type="component" value="Unassembled WGS sequence"/>
</dbReference>
<sequence length="45" mass="5525">MLVIAVLVVALIVTFLVNREQRDMHRFKNVFIRMMQKFDSWQMLR</sequence>
<proteinExistence type="predicted"/>
<gene>
    <name evidence="1" type="ORF">J7I43_17100</name>
</gene>
<evidence type="ECO:0000313" key="1">
    <source>
        <dbReference type="EMBL" id="MBO9153948.1"/>
    </source>
</evidence>